<dbReference type="InterPro" id="IPR011009">
    <property type="entry name" value="Kinase-like_dom_sf"/>
</dbReference>
<keyword evidence="4" id="KW-0418">Kinase</keyword>
<dbReference type="GO" id="GO:0005737">
    <property type="term" value="C:cytoplasm"/>
    <property type="evidence" value="ECO:0007669"/>
    <property type="project" value="TreeGrafter"/>
</dbReference>
<dbReference type="InterPro" id="IPR008271">
    <property type="entry name" value="Ser/Thr_kinase_AS"/>
</dbReference>
<evidence type="ECO:0000313" key="9">
    <source>
        <dbReference type="EMBL" id="KAF4750738.1"/>
    </source>
</evidence>
<dbReference type="PROSITE" id="PS50011">
    <property type="entry name" value="PROTEIN_KINASE_DOM"/>
    <property type="match status" value="1"/>
</dbReference>
<dbReference type="PROSITE" id="PS00107">
    <property type="entry name" value="PROTEIN_KINASE_ATP"/>
    <property type="match status" value="1"/>
</dbReference>
<keyword evidence="1" id="KW-0723">Serine/threonine-protein kinase</keyword>
<accession>A0A7J6TZU8</accession>
<evidence type="ECO:0000313" key="10">
    <source>
        <dbReference type="Proteomes" id="UP000574390"/>
    </source>
</evidence>
<dbReference type="SUPFAM" id="SSF56112">
    <property type="entry name" value="Protein kinase-like (PK-like)"/>
    <property type="match status" value="1"/>
</dbReference>
<name>A0A7J6TZU8_PEROL</name>
<gene>
    <name evidence="9" type="ORF">FOZ62_028063</name>
</gene>
<dbReference type="GO" id="GO:0035556">
    <property type="term" value="P:intracellular signal transduction"/>
    <property type="evidence" value="ECO:0007669"/>
    <property type="project" value="TreeGrafter"/>
</dbReference>
<comment type="caution">
    <text evidence="9">The sequence shown here is derived from an EMBL/GenBank/DDBJ whole genome shotgun (WGS) entry which is preliminary data.</text>
</comment>
<feature type="compositionally biased region" description="Polar residues" evidence="7">
    <location>
        <begin position="62"/>
        <end position="77"/>
    </location>
</feature>
<evidence type="ECO:0000256" key="1">
    <source>
        <dbReference type="ARBA" id="ARBA00022527"/>
    </source>
</evidence>
<dbReference type="GO" id="GO:0004674">
    <property type="term" value="F:protein serine/threonine kinase activity"/>
    <property type="evidence" value="ECO:0007669"/>
    <property type="project" value="UniProtKB-KW"/>
</dbReference>
<dbReference type="PANTHER" id="PTHR24346:SF82">
    <property type="entry name" value="KP78A-RELATED"/>
    <property type="match status" value="1"/>
</dbReference>
<dbReference type="InterPro" id="IPR017441">
    <property type="entry name" value="Protein_kinase_ATP_BS"/>
</dbReference>
<protein>
    <recommendedName>
        <fullName evidence="8">Protein kinase domain-containing protein</fullName>
    </recommendedName>
</protein>
<evidence type="ECO:0000256" key="6">
    <source>
        <dbReference type="PROSITE-ProRule" id="PRU10141"/>
    </source>
</evidence>
<reference evidence="9 10" key="1">
    <citation type="submission" date="2020-04" db="EMBL/GenBank/DDBJ databases">
        <title>Perkinsus olseni comparative genomics.</title>
        <authorList>
            <person name="Bogema D.R."/>
        </authorList>
    </citation>
    <scope>NUCLEOTIDE SEQUENCE [LARGE SCALE GENOMIC DNA]</scope>
    <source>
        <strain evidence="9">ATCC PRA-205</strain>
    </source>
</reference>
<dbReference type="SMART" id="SM00220">
    <property type="entry name" value="S_TKc"/>
    <property type="match status" value="1"/>
</dbReference>
<feature type="region of interest" description="Disordered" evidence="7">
    <location>
        <begin position="1"/>
        <end position="79"/>
    </location>
</feature>
<proteinExistence type="predicted"/>
<evidence type="ECO:0000256" key="7">
    <source>
        <dbReference type="SAM" id="MobiDB-lite"/>
    </source>
</evidence>
<dbReference type="Proteomes" id="UP000574390">
    <property type="component" value="Unassembled WGS sequence"/>
</dbReference>
<feature type="domain" description="Protein kinase" evidence="8">
    <location>
        <begin position="258"/>
        <end position="556"/>
    </location>
</feature>
<evidence type="ECO:0000256" key="5">
    <source>
        <dbReference type="ARBA" id="ARBA00022840"/>
    </source>
</evidence>
<evidence type="ECO:0000256" key="4">
    <source>
        <dbReference type="ARBA" id="ARBA00022777"/>
    </source>
</evidence>
<evidence type="ECO:0000256" key="3">
    <source>
        <dbReference type="ARBA" id="ARBA00022741"/>
    </source>
</evidence>
<dbReference type="Pfam" id="PF00069">
    <property type="entry name" value="Pkinase"/>
    <property type="match status" value="2"/>
</dbReference>
<dbReference type="AlphaFoldDB" id="A0A7J6TZU8"/>
<organism evidence="9 10">
    <name type="scientific">Perkinsus olseni</name>
    <name type="common">Perkinsus atlanticus</name>
    <dbReference type="NCBI Taxonomy" id="32597"/>
    <lineage>
        <taxon>Eukaryota</taxon>
        <taxon>Sar</taxon>
        <taxon>Alveolata</taxon>
        <taxon>Perkinsozoa</taxon>
        <taxon>Perkinsea</taxon>
        <taxon>Perkinsida</taxon>
        <taxon>Perkinsidae</taxon>
        <taxon>Perkinsus</taxon>
    </lineage>
</organism>
<feature type="binding site" evidence="6">
    <location>
        <position position="288"/>
    </location>
    <ligand>
        <name>ATP</name>
        <dbReference type="ChEBI" id="CHEBI:30616"/>
    </ligand>
</feature>
<dbReference type="GO" id="GO:0005524">
    <property type="term" value="F:ATP binding"/>
    <property type="evidence" value="ECO:0007669"/>
    <property type="project" value="UniProtKB-UniRule"/>
</dbReference>
<evidence type="ECO:0000259" key="8">
    <source>
        <dbReference type="PROSITE" id="PS50011"/>
    </source>
</evidence>
<keyword evidence="5 6" id="KW-0067">ATP-binding</keyword>
<dbReference type="PANTHER" id="PTHR24346">
    <property type="entry name" value="MAP/MICROTUBULE AFFINITY-REGULATING KINASE"/>
    <property type="match status" value="1"/>
</dbReference>
<keyword evidence="2" id="KW-0808">Transferase</keyword>
<dbReference type="PROSITE" id="PS00108">
    <property type="entry name" value="PROTEIN_KINASE_ST"/>
    <property type="match status" value="1"/>
</dbReference>
<dbReference type="EMBL" id="JABANM010003525">
    <property type="protein sequence ID" value="KAF4750738.1"/>
    <property type="molecule type" value="Genomic_DNA"/>
</dbReference>
<feature type="region of interest" description="Disordered" evidence="7">
    <location>
        <begin position="653"/>
        <end position="704"/>
    </location>
</feature>
<evidence type="ECO:0000256" key="2">
    <source>
        <dbReference type="ARBA" id="ARBA00022679"/>
    </source>
</evidence>
<sequence length="704" mass="78296">MGKGNRNPAPQVAGMAAGHHEAHRHPQAHPTAAGVALRGQRAQRRNPNRPYSGQRRPPGASRPQTATSGRPQNQRYQHGNRYARAHYHDKQDREMIEAGVDPDRYREILRRMIQNGNNYARRRPQTATTGAGLRKNELARFSAPTGGTLVRPNYASTAPATNTQAQKLEACPRGRGATPGDPWGFPVTTALGGRVKIDNENRDGPKQYGLEPYKHAVHLAVDFAAKMDPAKRERIFREHHFQPFDRYTHEESSVLSKYLLGEKLGHGAYATVRLGWCKANRASKVAVKIYEKISLVGSTTRRRNVMREIHVMKKISHPNIVQFIETFDTPKKMCYLILEHIAGGCLNEFVERLPGNKVDDATAKKSDGIDNHNFDAAPHGHFLELSVVKASVGVPTGVSWLRFMAQICEGVRYCHNKRIVHRDLKLENILLEGRDRIKIIDFGFSTSVPEGQNVKIFCGTPSYMCPQLVRGGEYNGFKADMWALGVIVYLILLGSFPFRANTQKELYVKIQKGRYYLPDPASPILTAGARLVIKRLLKADAVSRRPMTIWPTHSVAIDCLDVKRRNCENAAFYCMQTACRCLPRTGLYSLRMSAWTLTSSVLTPGYTVHSIACRMARLDSIRQATVVNCHHVRGIAYGSGSTASSSSTAVLTAAADPRMSSSRTFDLRPETVTEDPGNAGSSHSHAEQRANRPISMRPDPARAS</sequence>
<keyword evidence="3 6" id="KW-0547">Nucleotide-binding</keyword>
<dbReference type="InterPro" id="IPR000719">
    <property type="entry name" value="Prot_kinase_dom"/>
</dbReference>
<dbReference type="Gene3D" id="1.10.510.10">
    <property type="entry name" value="Transferase(Phosphotransferase) domain 1"/>
    <property type="match status" value="1"/>
</dbReference>